<reference evidence="1" key="2">
    <citation type="journal article" date="2015" name="Data Brief">
        <title>Shoot transcriptome of the giant reed, Arundo donax.</title>
        <authorList>
            <person name="Barrero R.A."/>
            <person name="Guerrero F.D."/>
            <person name="Moolhuijzen P."/>
            <person name="Goolsby J.A."/>
            <person name="Tidwell J."/>
            <person name="Bellgard S.E."/>
            <person name="Bellgard M.I."/>
        </authorList>
    </citation>
    <scope>NUCLEOTIDE SEQUENCE</scope>
    <source>
        <tissue evidence="1">Shoot tissue taken approximately 20 cm above the soil surface</tissue>
    </source>
</reference>
<accession>A0A0A9CZV5</accession>
<reference evidence="1" key="1">
    <citation type="submission" date="2014-09" db="EMBL/GenBank/DDBJ databases">
        <authorList>
            <person name="Magalhaes I.L.F."/>
            <person name="Oliveira U."/>
            <person name="Santos F.R."/>
            <person name="Vidigal T.H.D.A."/>
            <person name="Brescovit A.D."/>
            <person name="Santos A.J."/>
        </authorList>
    </citation>
    <scope>NUCLEOTIDE SEQUENCE</scope>
    <source>
        <tissue evidence="1">Shoot tissue taken approximately 20 cm above the soil surface</tissue>
    </source>
</reference>
<organism evidence="1">
    <name type="scientific">Arundo donax</name>
    <name type="common">Giant reed</name>
    <name type="synonym">Donax arundinaceus</name>
    <dbReference type="NCBI Taxonomy" id="35708"/>
    <lineage>
        <taxon>Eukaryota</taxon>
        <taxon>Viridiplantae</taxon>
        <taxon>Streptophyta</taxon>
        <taxon>Embryophyta</taxon>
        <taxon>Tracheophyta</taxon>
        <taxon>Spermatophyta</taxon>
        <taxon>Magnoliopsida</taxon>
        <taxon>Liliopsida</taxon>
        <taxon>Poales</taxon>
        <taxon>Poaceae</taxon>
        <taxon>PACMAD clade</taxon>
        <taxon>Arundinoideae</taxon>
        <taxon>Arundineae</taxon>
        <taxon>Arundo</taxon>
    </lineage>
</organism>
<proteinExistence type="predicted"/>
<evidence type="ECO:0000313" key="1">
    <source>
        <dbReference type="EMBL" id="JAD79973.1"/>
    </source>
</evidence>
<dbReference type="AlphaFoldDB" id="A0A0A9CZV5"/>
<name>A0A0A9CZV5_ARUDO</name>
<sequence>MLETNNPVSKGPNYSRKTNPARVAVSMKLMFSTAKKVNQNMCLLSEQNLYNLCSTKILQKQIGNNALYFLGDHKHSSYFQSILFTTDYP</sequence>
<dbReference type="EMBL" id="GBRH01217922">
    <property type="protein sequence ID" value="JAD79973.1"/>
    <property type="molecule type" value="Transcribed_RNA"/>
</dbReference>
<protein>
    <submittedName>
        <fullName evidence="1">Uncharacterized protein</fullName>
    </submittedName>
</protein>